<dbReference type="AlphaFoldDB" id="A0A2S8IY33"/>
<accession>A0A2S8IY33</accession>
<protein>
    <submittedName>
        <fullName evidence="1">Uncharacterized protein</fullName>
    </submittedName>
</protein>
<comment type="caution">
    <text evidence="1">The sequence shown here is derived from an EMBL/GenBank/DDBJ whole genome shotgun (WGS) entry which is preliminary data.</text>
</comment>
<dbReference type="Proteomes" id="UP000238206">
    <property type="component" value="Unassembled WGS sequence"/>
</dbReference>
<gene>
    <name evidence="1" type="ORF">C5615_09665</name>
</gene>
<dbReference type="RefSeq" id="WP_105390501.1">
    <property type="nucleotide sequence ID" value="NZ_PUIQ01000009.1"/>
</dbReference>
<reference evidence="1 2" key="1">
    <citation type="submission" date="2018-02" db="EMBL/GenBank/DDBJ databases">
        <title>Draft genome sequencing of Burkholderia cepacia Y14-15.</title>
        <authorList>
            <person name="Zheng B.-X."/>
        </authorList>
    </citation>
    <scope>NUCLEOTIDE SEQUENCE [LARGE SCALE GENOMIC DNA]</scope>
    <source>
        <strain evidence="1 2">Y14-15</strain>
    </source>
</reference>
<dbReference type="EMBL" id="PUIQ01000009">
    <property type="protein sequence ID" value="PQP19700.1"/>
    <property type="molecule type" value="Genomic_DNA"/>
</dbReference>
<organism evidence="1 2">
    <name type="scientific">Burkholderia cepacia</name>
    <name type="common">Pseudomonas cepacia</name>
    <dbReference type="NCBI Taxonomy" id="292"/>
    <lineage>
        <taxon>Bacteria</taxon>
        <taxon>Pseudomonadati</taxon>
        <taxon>Pseudomonadota</taxon>
        <taxon>Betaproteobacteria</taxon>
        <taxon>Burkholderiales</taxon>
        <taxon>Burkholderiaceae</taxon>
        <taxon>Burkholderia</taxon>
        <taxon>Burkholderia cepacia complex</taxon>
    </lineage>
</organism>
<evidence type="ECO:0000313" key="2">
    <source>
        <dbReference type="Proteomes" id="UP000238206"/>
    </source>
</evidence>
<proteinExistence type="predicted"/>
<evidence type="ECO:0000313" key="1">
    <source>
        <dbReference type="EMBL" id="PQP19700.1"/>
    </source>
</evidence>
<sequence>MHNGKDEIIVPKMSTAERVEELMQDGRRRTVVQIAEALRTPRKTVAFIVRQLSAEDAGQALHVVDKESQALVYVYGPGKNLFDGKHNRRMVKRKPDSELGGRWPRNSWLRNLDPELYKAFHGMASVGQQQRAAGFHA</sequence>
<name>A0A2S8IY33_BURCE</name>